<dbReference type="EMBL" id="PUHZ01000001">
    <property type="protein sequence ID" value="PQO48214.1"/>
    <property type="molecule type" value="Genomic_DNA"/>
</dbReference>
<name>A0A2S8GVZ1_9BACT</name>
<proteinExistence type="predicted"/>
<keyword evidence="1" id="KW-0472">Membrane</keyword>
<evidence type="ECO:0000313" key="2">
    <source>
        <dbReference type="EMBL" id="PQO48214.1"/>
    </source>
</evidence>
<accession>A0A2S8GVZ1</accession>
<keyword evidence="1" id="KW-1133">Transmembrane helix</keyword>
<evidence type="ECO:0000256" key="1">
    <source>
        <dbReference type="SAM" id="Phobius"/>
    </source>
</evidence>
<dbReference type="Proteomes" id="UP000237819">
    <property type="component" value="Unassembled WGS sequence"/>
</dbReference>
<comment type="caution">
    <text evidence="2">The sequence shown here is derived from an EMBL/GenBank/DDBJ whole genome shotgun (WGS) entry which is preliminary data.</text>
</comment>
<sequence length="124" mass="13796">MWKYVISSLIYPFEICGSAVLENVRTAIQALPTTWEFTRSWLTPYRCMLSGEVLLLLGAVAHFGCEVCHCLVEGSQEVSNAVMLPNEPTRVLLIVAMVHVLGYLMIVGAKLRTHGTKPEDEETT</sequence>
<reference evidence="2 3" key="1">
    <citation type="submission" date="2018-02" db="EMBL/GenBank/DDBJ databases">
        <title>Comparative genomes isolates from brazilian mangrove.</title>
        <authorList>
            <person name="Araujo J.E."/>
            <person name="Taketani R.G."/>
            <person name="Silva M.C.P."/>
            <person name="Loureco M.V."/>
            <person name="Andreote F.D."/>
        </authorList>
    </citation>
    <scope>NUCLEOTIDE SEQUENCE [LARGE SCALE GENOMIC DNA]</scope>
    <source>
        <strain evidence="2 3">Nap-Phe MGV</strain>
    </source>
</reference>
<evidence type="ECO:0000313" key="3">
    <source>
        <dbReference type="Proteomes" id="UP000237819"/>
    </source>
</evidence>
<dbReference type="AlphaFoldDB" id="A0A2S8GVZ1"/>
<keyword evidence="1" id="KW-0812">Transmembrane</keyword>
<gene>
    <name evidence="2" type="ORF">C5Y93_00590</name>
</gene>
<organism evidence="2 3">
    <name type="scientific">Blastopirellula marina</name>
    <dbReference type="NCBI Taxonomy" id="124"/>
    <lineage>
        <taxon>Bacteria</taxon>
        <taxon>Pseudomonadati</taxon>
        <taxon>Planctomycetota</taxon>
        <taxon>Planctomycetia</taxon>
        <taxon>Pirellulales</taxon>
        <taxon>Pirellulaceae</taxon>
        <taxon>Blastopirellula</taxon>
    </lineage>
</organism>
<dbReference type="RefSeq" id="WP_105333445.1">
    <property type="nucleotide sequence ID" value="NZ_PUHZ01000001.1"/>
</dbReference>
<protein>
    <submittedName>
        <fullName evidence="2">Uncharacterized protein</fullName>
    </submittedName>
</protein>
<feature type="transmembrane region" description="Helical" evidence="1">
    <location>
        <begin position="91"/>
        <end position="109"/>
    </location>
</feature>